<accession>A0A7K1FGR5</accession>
<sequence length="643" mass="65979">MPARSCNDSASSAAVSMCGTSACRAREARPSSAAWTRRSAISRWVSRRPGAWSDSSRVSQLVRGRRSATRSTTAVVFPDPADPSTQVTWCVEHSAARRSRTRARLITHLLTGGTENLGRPVSSACAAGRPGGPAALVGPASSGRACDFGCISAPTVASGMSVTGASFHAEVEVATGAGSAARRAADDRTRSSVEVSPHTRPGADLRTADAPPVRPADQDRPSVRPSTTDLVADRRSPNDPAAASATAAPRQRRFHMKNAVRAGALLAVIVTAAACGSDSGGGTSSTQAGSSASPQQLSAVAAAVEADSAVPSWTAPGPALDGSKLRGKSIYVIPITSQSPFEIQVEETEKEIAAKMGIELTFHTNQGTVAEWVQGMNSAIAAKPDLIFLQSAPDPRQLQPQIAAANAAGIPVVASHIWDAKDPQAPDCIGCTGLAAVVKGPFSDAGRMMADWVINDSKGTANVLMVGIKGINSGDVVNAAEQAEYAANCPGCKVTTVSLTLDQISGGSLQAVSSALSADPGIDYIVPTFDILVDGTIASMNTSNRADGVKVVSFGGTSSVMAQVANPDSVVAADVAEPLAWTAYANLDQAFRIILGMPPVEAATPARVFDKTTISNAGAAPAYADGFGTEFADGYWKLWGLAG</sequence>
<proteinExistence type="inferred from homology"/>
<feature type="domain" description="Periplasmic binding protein" evidence="4">
    <location>
        <begin position="330"/>
        <end position="570"/>
    </location>
</feature>
<dbReference type="InterPro" id="IPR050555">
    <property type="entry name" value="Bact_Solute-Bind_Prot2"/>
</dbReference>
<dbReference type="PROSITE" id="PS51257">
    <property type="entry name" value="PROKAR_LIPOPROTEIN"/>
    <property type="match status" value="1"/>
</dbReference>
<dbReference type="Pfam" id="PF13407">
    <property type="entry name" value="Peripla_BP_4"/>
    <property type="match status" value="1"/>
</dbReference>
<protein>
    <submittedName>
        <fullName evidence="5">Substrate-binding domain-containing protein</fullName>
    </submittedName>
</protein>
<dbReference type="EMBL" id="WLYK01000001">
    <property type="protein sequence ID" value="MTD12473.1"/>
    <property type="molecule type" value="Genomic_DNA"/>
</dbReference>
<feature type="region of interest" description="Disordered" evidence="3">
    <location>
        <begin position="178"/>
        <end position="252"/>
    </location>
</feature>
<reference evidence="5 6" key="1">
    <citation type="submission" date="2019-11" db="EMBL/GenBank/DDBJ databases">
        <authorList>
            <person name="Jiang L.-Q."/>
        </authorList>
    </citation>
    <scope>NUCLEOTIDE SEQUENCE [LARGE SCALE GENOMIC DNA]</scope>
    <source>
        <strain evidence="5 6">YIM 132087</strain>
    </source>
</reference>
<keyword evidence="6" id="KW-1185">Reference proteome</keyword>
<comment type="similarity">
    <text evidence="2">Belongs to the bacterial solute-binding protein 2 family.</text>
</comment>
<dbReference type="Gene3D" id="3.40.50.2300">
    <property type="match status" value="2"/>
</dbReference>
<evidence type="ECO:0000256" key="1">
    <source>
        <dbReference type="ARBA" id="ARBA00004196"/>
    </source>
</evidence>
<comment type="subcellular location">
    <subcellularLocation>
        <location evidence="1">Cell envelope</location>
    </subcellularLocation>
</comment>
<dbReference type="AlphaFoldDB" id="A0A7K1FGR5"/>
<evidence type="ECO:0000256" key="2">
    <source>
        <dbReference type="ARBA" id="ARBA00007639"/>
    </source>
</evidence>
<evidence type="ECO:0000313" key="5">
    <source>
        <dbReference type="EMBL" id="MTD12473.1"/>
    </source>
</evidence>
<comment type="caution">
    <text evidence="5">The sequence shown here is derived from an EMBL/GenBank/DDBJ whole genome shotgun (WGS) entry which is preliminary data.</text>
</comment>
<organism evidence="5 6">
    <name type="scientific">Nakamurella alba</name>
    <dbReference type="NCBI Taxonomy" id="2665158"/>
    <lineage>
        <taxon>Bacteria</taxon>
        <taxon>Bacillati</taxon>
        <taxon>Actinomycetota</taxon>
        <taxon>Actinomycetes</taxon>
        <taxon>Nakamurellales</taxon>
        <taxon>Nakamurellaceae</taxon>
        <taxon>Nakamurella</taxon>
    </lineage>
</organism>
<dbReference type="Proteomes" id="UP000460221">
    <property type="component" value="Unassembled WGS sequence"/>
</dbReference>
<dbReference type="InterPro" id="IPR028082">
    <property type="entry name" value="Peripla_BP_I"/>
</dbReference>
<dbReference type="SUPFAM" id="SSF53822">
    <property type="entry name" value="Periplasmic binding protein-like I"/>
    <property type="match status" value="1"/>
</dbReference>
<name>A0A7K1FGR5_9ACTN</name>
<dbReference type="PANTHER" id="PTHR30036">
    <property type="entry name" value="D-XYLOSE-BINDING PERIPLASMIC PROTEIN"/>
    <property type="match status" value="1"/>
</dbReference>
<dbReference type="GO" id="GO:0030246">
    <property type="term" value="F:carbohydrate binding"/>
    <property type="evidence" value="ECO:0007669"/>
    <property type="project" value="TreeGrafter"/>
</dbReference>
<evidence type="ECO:0000256" key="3">
    <source>
        <dbReference type="SAM" id="MobiDB-lite"/>
    </source>
</evidence>
<evidence type="ECO:0000313" key="6">
    <source>
        <dbReference type="Proteomes" id="UP000460221"/>
    </source>
</evidence>
<dbReference type="InterPro" id="IPR025997">
    <property type="entry name" value="SBP_2_dom"/>
</dbReference>
<evidence type="ECO:0000259" key="4">
    <source>
        <dbReference type="Pfam" id="PF13407"/>
    </source>
</evidence>
<dbReference type="PANTHER" id="PTHR30036:SF7">
    <property type="entry name" value="ABC TRANSPORTER PERIPLASMIC-BINDING PROTEIN YPHF"/>
    <property type="match status" value="1"/>
</dbReference>
<gene>
    <name evidence="5" type="ORF">GIS00_00760</name>
</gene>
<dbReference type="GO" id="GO:0030288">
    <property type="term" value="C:outer membrane-bounded periplasmic space"/>
    <property type="evidence" value="ECO:0007669"/>
    <property type="project" value="TreeGrafter"/>
</dbReference>
<dbReference type="CDD" id="cd01536">
    <property type="entry name" value="PBP1_ABC_sugar_binding-like"/>
    <property type="match status" value="1"/>
</dbReference>